<accession>A0AAW1B3L4</accession>
<keyword evidence="1" id="KW-0732">Signal</keyword>
<feature type="signal peptide" evidence="1">
    <location>
        <begin position="1"/>
        <end position="28"/>
    </location>
</feature>
<dbReference type="AlphaFoldDB" id="A0AAW1B3L4"/>
<dbReference type="InterPro" id="IPR036249">
    <property type="entry name" value="Thioredoxin-like_sf"/>
</dbReference>
<sequence length="465" mass="52660">MRIAAIFPEPDCCLLVFLISSFFHPTQSEITSLDSGNIDDILNNADVALVNFYADWCRFSQMLHPIFEEASNVVKEDFPDKNQVVFARVDCDQYSDIAQRYRISKYPTLKLFRNGMMMKREYRGQRSVTAIADYIRQQKSNPIREVLSLEEINSLDRSKRNIIGYFEHKDSDNYRNFERVASVLHDDCVFLAAFGSVSKPERFSGDNIIYKPTGENAPDMVYLGSMTNFDLAYAWTQDKCVPLVREITFENGEELTEEGLPFLILFHMKDDTESLERFQQEVARQLISEKGTINFLHADCDKFRHPLLHIQKRRVLKRISLVRFMVSRVPSASSSPPPPILGLPGTSAHIPMPRAREEALLSGHRKELPPPSPPVHLGQGAPLDRDWECENCSAPPFLPPNLARLTLLQDLALERPEQPAGRGGRAAPARELLPPHGWLARNPIQLGGRLTAAGVSTSAASWWAR</sequence>
<comment type="caution">
    <text evidence="3">The sequence shown here is derived from an EMBL/GenBank/DDBJ whole genome shotgun (WGS) entry which is preliminary data.</text>
</comment>
<dbReference type="GO" id="GO:0003756">
    <property type="term" value="F:protein disulfide isomerase activity"/>
    <property type="evidence" value="ECO:0007669"/>
    <property type="project" value="TreeGrafter"/>
</dbReference>
<proteinExistence type="predicted"/>
<dbReference type="Gene3D" id="3.40.30.10">
    <property type="entry name" value="Glutaredoxin"/>
    <property type="match status" value="3"/>
</dbReference>
<dbReference type="Pfam" id="PF00085">
    <property type="entry name" value="Thioredoxin"/>
    <property type="match status" value="1"/>
</dbReference>
<dbReference type="GO" id="GO:0006457">
    <property type="term" value="P:protein folding"/>
    <property type="evidence" value="ECO:0007669"/>
    <property type="project" value="TreeGrafter"/>
</dbReference>
<keyword evidence="4" id="KW-1185">Reference proteome</keyword>
<protein>
    <submittedName>
        <fullName evidence="3">Endoplasmic reticulum resident protein 44</fullName>
    </submittedName>
</protein>
<dbReference type="Pfam" id="PF13848">
    <property type="entry name" value="Thioredoxin_6"/>
    <property type="match status" value="1"/>
</dbReference>
<feature type="chain" id="PRO_5043351294" evidence="1">
    <location>
        <begin position="29"/>
        <end position="465"/>
    </location>
</feature>
<dbReference type="EMBL" id="JAOTOJ010000008">
    <property type="protein sequence ID" value="KAK9396649.1"/>
    <property type="molecule type" value="Genomic_DNA"/>
</dbReference>
<dbReference type="GO" id="GO:0005789">
    <property type="term" value="C:endoplasmic reticulum membrane"/>
    <property type="evidence" value="ECO:0007669"/>
    <property type="project" value="TreeGrafter"/>
</dbReference>
<gene>
    <name evidence="3" type="ORF">NXF25_020010</name>
</gene>
<dbReference type="PANTHER" id="PTHR46295:SF1">
    <property type="entry name" value="ENDOPLASMIC RETICULUM RESIDENT PROTEIN 44"/>
    <property type="match status" value="1"/>
</dbReference>
<evidence type="ECO:0000313" key="4">
    <source>
        <dbReference type="Proteomes" id="UP001474421"/>
    </source>
</evidence>
<dbReference type="FunFam" id="3.40.30.10:FF:000074">
    <property type="entry name" value="endoplasmic reticulum resident protein 44"/>
    <property type="match status" value="1"/>
</dbReference>
<dbReference type="SUPFAM" id="SSF52833">
    <property type="entry name" value="Thioredoxin-like"/>
    <property type="match status" value="3"/>
</dbReference>
<dbReference type="InterPro" id="IPR052643">
    <property type="entry name" value="ERP44"/>
</dbReference>
<dbReference type="PROSITE" id="PS51352">
    <property type="entry name" value="THIOREDOXIN_2"/>
    <property type="match status" value="1"/>
</dbReference>
<evidence type="ECO:0000259" key="2">
    <source>
        <dbReference type="PROSITE" id="PS51352"/>
    </source>
</evidence>
<evidence type="ECO:0000256" key="1">
    <source>
        <dbReference type="SAM" id="SignalP"/>
    </source>
</evidence>
<dbReference type="CDD" id="cd02996">
    <property type="entry name" value="PDI_a_ERp44"/>
    <property type="match status" value="1"/>
</dbReference>
<dbReference type="InterPro" id="IPR041870">
    <property type="entry name" value="ERp44_PDI_b_1"/>
</dbReference>
<dbReference type="InterPro" id="IPR013766">
    <property type="entry name" value="Thioredoxin_domain"/>
</dbReference>
<dbReference type="CDD" id="cd03070">
    <property type="entry name" value="PDI_b_ERp44"/>
    <property type="match status" value="1"/>
</dbReference>
<dbReference type="GO" id="GO:0005793">
    <property type="term" value="C:endoplasmic reticulum-Golgi intermediate compartment"/>
    <property type="evidence" value="ECO:0007669"/>
    <property type="project" value="TreeGrafter"/>
</dbReference>
<name>A0AAW1B3L4_CROAD</name>
<feature type="domain" description="Thioredoxin" evidence="2">
    <location>
        <begin position="18"/>
        <end position="140"/>
    </location>
</feature>
<dbReference type="Proteomes" id="UP001474421">
    <property type="component" value="Unassembled WGS sequence"/>
</dbReference>
<evidence type="ECO:0000313" key="3">
    <source>
        <dbReference type="EMBL" id="KAK9396649.1"/>
    </source>
</evidence>
<dbReference type="PANTHER" id="PTHR46295">
    <property type="entry name" value="ENDOPLASMIC RETICULUM RESIDENT PROTEIN 44"/>
    <property type="match status" value="1"/>
</dbReference>
<organism evidence="3 4">
    <name type="scientific">Crotalus adamanteus</name>
    <name type="common">Eastern diamondback rattlesnake</name>
    <dbReference type="NCBI Taxonomy" id="8729"/>
    <lineage>
        <taxon>Eukaryota</taxon>
        <taxon>Metazoa</taxon>
        <taxon>Chordata</taxon>
        <taxon>Craniata</taxon>
        <taxon>Vertebrata</taxon>
        <taxon>Euteleostomi</taxon>
        <taxon>Lepidosauria</taxon>
        <taxon>Squamata</taxon>
        <taxon>Bifurcata</taxon>
        <taxon>Unidentata</taxon>
        <taxon>Episquamata</taxon>
        <taxon>Toxicofera</taxon>
        <taxon>Serpentes</taxon>
        <taxon>Colubroidea</taxon>
        <taxon>Viperidae</taxon>
        <taxon>Crotalinae</taxon>
        <taxon>Crotalus</taxon>
    </lineage>
</organism>
<reference evidence="3 4" key="1">
    <citation type="journal article" date="2024" name="Proc. Natl. Acad. Sci. U.S.A.">
        <title>The genetic regulatory architecture and epigenomic basis for age-related changes in rattlesnake venom.</title>
        <authorList>
            <person name="Hogan M.P."/>
            <person name="Holding M.L."/>
            <person name="Nystrom G.S."/>
            <person name="Colston T.J."/>
            <person name="Bartlett D.A."/>
            <person name="Mason A.J."/>
            <person name="Ellsworth S.A."/>
            <person name="Rautsaw R.M."/>
            <person name="Lawrence K.C."/>
            <person name="Strickland J.L."/>
            <person name="He B."/>
            <person name="Fraser P."/>
            <person name="Margres M.J."/>
            <person name="Gilbert D.M."/>
            <person name="Gibbs H.L."/>
            <person name="Parkinson C.L."/>
            <person name="Rokyta D.R."/>
        </authorList>
    </citation>
    <scope>NUCLEOTIDE SEQUENCE [LARGE SCALE GENOMIC DNA]</scope>
    <source>
        <strain evidence="3">DRR0105</strain>
    </source>
</reference>